<feature type="compositionally biased region" description="Low complexity" evidence="1">
    <location>
        <begin position="44"/>
        <end position="55"/>
    </location>
</feature>
<name>A0A5C5YE25_9BACT</name>
<evidence type="ECO:0000313" key="3">
    <source>
        <dbReference type="Proteomes" id="UP000318053"/>
    </source>
</evidence>
<dbReference type="AlphaFoldDB" id="A0A5C5YE25"/>
<dbReference type="Proteomes" id="UP000318053">
    <property type="component" value="Unassembled WGS sequence"/>
</dbReference>
<feature type="region of interest" description="Disordered" evidence="1">
    <location>
        <begin position="43"/>
        <end position="76"/>
    </location>
</feature>
<organism evidence="2 3">
    <name type="scientific">Allorhodopirellula solitaria</name>
    <dbReference type="NCBI Taxonomy" id="2527987"/>
    <lineage>
        <taxon>Bacteria</taxon>
        <taxon>Pseudomonadati</taxon>
        <taxon>Planctomycetota</taxon>
        <taxon>Planctomycetia</taxon>
        <taxon>Pirellulales</taxon>
        <taxon>Pirellulaceae</taxon>
        <taxon>Allorhodopirellula</taxon>
    </lineage>
</organism>
<comment type="caution">
    <text evidence="2">The sequence shown here is derived from an EMBL/GenBank/DDBJ whole genome shotgun (WGS) entry which is preliminary data.</text>
</comment>
<evidence type="ECO:0000313" key="2">
    <source>
        <dbReference type="EMBL" id="TWT73996.1"/>
    </source>
</evidence>
<proteinExistence type="predicted"/>
<reference evidence="2 3" key="1">
    <citation type="submission" date="2019-02" db="EMBL/GenBank/DDBJ databases">
        <title>Deep-cultivation of Planctomycetes and their phenomic and genomic characterization uncovers novel biology.</title>
        <authorList>
            <person name="Wiegand S."/>
            <person name="Jogler M."/>
            <person name="Boedeker C."/>
            <person name="Pinto D."/>
            <person name="Vollmers J."/>
            <person name="Rivas-Marin E."/>
            <person name="Kohn T."/>
            <person name="Peeters S.H."/>
            <person name="Heuer A."/>
            <person name="Rast P."/>
            <person name="Oberbeckmann S."/>
            <person name="Bunk B."/>
            <person name="Jeske O."/>
            <person name="Meyerdierks A."/>
            <person name="Storesund J.E."/>
            <person name="Kallscheuer N."/>
            <person name="Luecker S."/>
            <person name="Lage O.M."/>
            <person name="Pohl T."/>
            <person name="Merkel B.J."/>
            <person name="Hornburger P."/>
            <person name="Mueller R.-W."/>
            <person name="Bruemmer F."/>
            <person name="Labrenz M."/>
            <person name="Spormann A.M."/>
            <person name="Op Den Camp H."/>
            <person name="Overmann J."/>
            <person name="Amann R."/>
            <person name="Jetten M.S.M."/>
            <person name="Mascher T."/>
            <person name="Medema M.H."/>
            <person name="Devos D.P."/>
            <person name="Kaster A.-K."/>
            <person name="Ovreas L."/>
            <person name="Rohde M."/>
            <person name="Galperin M.Y."/>
            <person name="Jogler C."/>
        </authorList>
    </citation>
    <scope>NUCLEOTIDE SEQUENCE [LARGE SCALE GENOMIC DNA]</scope>
    <source>
        <strain evidence="2 3">CA85</strain>
    </source>
</reference>
<dbReference type="EMBL" id="SJPK01000002">
    <property type="protein sequence ID" value="TWT73996.1"/>
    <property type="molecule type" value="Genomic_DNA"/>
</dbReference>
<keyword evidence="3" id="KW-1185">Reference proteome</keyword>
<protein>
    <submittedName>
        <fullName evidence="2">Uncharacterized protein</fullName>
    </submittedName>
</protein>
<gene>
    <name evidence="2" type="ORF">CA85_08800</name>
</gene>
<accession>A0A5C5YE25</accession>
<evidence type="ECO:0000256" key="1">
    <source>
        <dbReference type="SAM" id="MobiDB-lite"/>
    </source>
</evidence>
<sequence length="200" mass="21442">MCVGKATLGYTIWQVCPGHGGVEEPVHAWKIPNARTGRAYRLLGSSRDGSPPGRSANLNKGNAGMNADRKSDGSVVPSTRVNKAATAVAESVEERDLTEGKYCRIGVDAPDSVPDQVSIRASREITTGSDTMCRDRLTRRRSRMSQGSRTDLCGGRLATAVPTAILENLGRTFPSDESLKLGLRSVKGPFEIHRTGTSTE</sequence>